<reference evidence="1 2" key="1">
    <citation type="submission" date="2021-06" db="EMBL/GenBank/DDBJ databases">
        <authorList>
            <person name="Palmer J.M."/>
        </authorList>
    </citation>
    <scope>NUCLEOTIDE SEQUENCE [LARGE SCALE GENOMIC DNA]</scope>
    <source>
        <strain evidence="1 2">CL_MEX2019</strain>
        <tissue evidence="1">Muscle</tissue>
    </source>
</reference>
<protein>
    <submittedName>
        <fullName evidence="1">Uncharacterized protein</fullName>
    </submittedName>
</protein>
<dbReference type="Proteomes" id="UP001352852">
    <property type="component" value="Unassembled WGS sequence"/>
</dbReference>
<gene>
    <name evidence="1" type="ORF">CHARACLAT_020962</name>
</gene>
<organism evidence="1 2">
    <name type="scientific">Characodon lateralis</name>
    <dbReference type="NCBI Taxonomy" id="208331"/>
    <lineage>
        <taxon>Eukaryota</taxon>
        <taxon>Metazoa</taxon>
        <taxon>Chordata</taxon>
        <taxon>Craniata</taxon>
        <taxon>Vertebrata</taxon>
        <taxon>Euteleostomi</taxon>
        <taxon>Actinopterygii</taxon>
        <taxon>Neopterygii</taxon>
        <taxon>Teleostei</taxon>
        <taxon>Neoteleostei</taxon>
        <taxon>Acanthomorphata</taxon>
        <taxon>Ovalentaria</taxon>
        <taxon>Atherinomorphae</taxon>
        <taxon>Cyprinodontiformes</taxon>
        <taxon>Goodeidae</taxon>
        <taxon>Characodon</taxon>
    </lineage>
</organism>
<keyword evidence="2" id="KW-1185">Reference proteome</keyword>
<proteinExistence type="predicted"/>
<evidence type="ECO:0000313" key="1">
    <source>
        <dbReference type="EMBL" id="MED6268297.1"/>
    </source>
</evidence>
<comment type="caution">
    <text evidence="1">The sequence shown here is derived from an EMBL/GenBank/DDBJ whole genome shotgun (WGS) entry which is preliminary data.</text>
</comment>
<evidence type="ECO:0000313" key="2">
    <source>
        <dbReference type="Proteomes" id="UP001352852"/>
    </source>
</evidence>
<dbReference type="EMBL" id="JAHUTJ010010211">
    <property type="protein sequence ID" value="MED6268297.1"/>
    <property type="molecule type" value="Genomic_DNA"/>
</dbReference>
<sequence>MSVNVQERICAVHNELAGLDGGREFCKKGIFKHKTIWPPALSGFFFLSSPVLTKIEVQGFIIYLSCSGSVRNDRAQAESNRLATSSLVSSTERMSPASGWTFQNQRQVYEMLTGCQMKASRHHTLTIFVVVLLRKCNLNCIRCHI</sequence>
<name>A0ABU7D037_9TELE</name>
<accession>A0ABU7D037</accession>